<dbReference type="Pfam" id="PF13426">
    <property type="entry name" value="PAS_9"/>
    <property type="match status" value="1"/>
</dbReference>
<comment type="caution">
    <text evidence="17">The sequence shown here is derived from an EMBL/GenBank/DDBJ whole genome shotgun (WGS) entry which is preliminary data.</text>
</comment>
<evidence type="ECO:0000256" key="12">
    <source>
        <dbReference type="SAM" id="Coils"/>
    </source>
</evidence>
<evidence type="ECO:0000256" key="2">
    <source>
        <dbReference type="ARBA" id="ARBA00004651"/>
    </source>
</evidence>
<dbReference type="FunFam" id="3.30.565.10:FF:000006">
    <property type="entry name" value="Sensor histidine kinase WalK"/>
    <property type="match status" value="1"/>
</dbReference>
<dbReference type="FunFam" id="1.10.287.130:FF:000038">
    <property type="entry name" value="Sensory transduction histidine kinase"/>
    <property type="match status" value="1"/>
</dbReference>
<dbReference type="Gene3D" id="3.30.450.20">
    <property type="entry name" value="PAS domain"/>
    <property type="match status" value="3"/>
</dbReference>
<dbReference type="InterPro" id="IPR000700">
    <property type="entry name" value="PAS-assoc_C"/>
</dbReference>
<evidence type="ECO:0000256" key="8">
    <source>
        <dbReference type="ARBA" id="ARBA00022840"/>
    </source>
</evidence>
<accession>A0A161ZPR4</accession>
<dbReference type="InterPro" id="IPR003594">
    <property type="entry name" value="HATPase_dom"/>
</dbReference>
<evidence type="ECO:0000256" key="10">
    <source>
        <dbReference type="ARBA" id="ARBA00023136"/>
    </source>
</evidence>
<dbReference type="GO" id="GO:0005524">
    <property type="term" value="F:ATP binding"/>
    <property type="evidence" value="ECO:0007669"/>
    <property type="project" value="UniProtKB-KW"/>
</dbReference>
<dbReference type="Pfam" id="PF08448">
    <property type="entry name" value="PAS_4"/>
    <property type="match status" value="2"/>
</dbReference>
<organism evidence="17 18">
    <name type="scientific">Aeribacillus pallidus</name>
    <dbReference type="NCBI Taxonomy" id="33936"/>
    <lineage>
        <taxon>Bacteria</taxon>
        <taxon>Bacillati</taxon>
        <taxon>Bacillota</taxon>
        <taxon>Bacilli</taxon>
        <taxon>Bacillales</taxon>
        <taxon>Bacillaceae</taxon>
        <taxon>Aeribacillus</taxon>
    </lineage>
</organism>
<evidence type="ECO:0000256" key="9">
    <source>
        <dbReference type="ARBA" id="ARBA00023012"/>
    </source>
</evidence>
<keyword evidence="11" id="KW-1133">Transmembrane helix</keyword>
<keyword evidence="18" id="KW-1185">Reference proteome</keyword>
<evidence type="ECO:0000259" key="16">
    <source>
        <dbReference type="PROSITE" id="PS50924"/>
    </source>
</evidence>
<feature type="transmembrane region" description="Helical" evidence="11">
    <location>
        <begin position="6"/>
        <end position="28"/>
    </location>
</feature>
<feature type="transmembrane region" description="Helical" evidence="11">
    <location>
        <begin position="105"/>
        <end position="123"/>
    </location>
</feature>
<evidence type="ECO:0000256" key="4">
    <source>
        <dbReference type="ARBA" id="ARBA00022553"/>
    </source>
</evidence>
<dbReference type="AlphaFoldDB" id="A0A161ZPR4"/>
<dbReference type="InterPro" id="IPR003661">
    <property type="entry name" value="HisK_dim/P_dom"/>
</dbReference>
<dbReference type="PRINTS" id="PR00344">
    <property type="entry name" value="BCTRLSENSOR"/>
</dbReference>
<dbReference type="Gene3D" id="3.30.565.10">
    <property type="entry name" value="Histidine kinase-like ATPase, C-terminal domain"/>
    <property type="match status" value="1"/>
</dbReference>
<feature type="transmembrane region" description="Helical" evidence="11">
    <location>
        <begin position="168"/>
        <end position="188"/>
    </location>
</feature>
<dbReference type="InterPro" id="IPR035965">
    <property type="entry name" value="PAS-like_dom_sf"/>
</dbReference>
<dbReference type="PROSITE" id="PS50113">
    <property type="entry name" value="PAC"/>
    <property type="match status" value="1"/>
</dbReference>
<proteinExistence type="predicted"/>
<dbReference type="GO" id="GO:0000155">
    <property type="term" value="F:phosphorelay sensor kinase activity"/>
    <property type="evidence" value="ECO:0007669"/>
    <property type="project" value="InterPro"/>
</dbReference>
<dbReference type="SMART" id="SM00091">
    <property type="entry name" value="PAS"/>
    <property type="match status" value="2"/>
</dbReference>
<dbReference type="InterPro" id="IPR036097">
    <property type="entry name" value="HisK_dim/P_sf"/>
</dbReference>
<dbReference type="OrthoDB" id="9790669at2"/>
<feature type="transmembrane region" description="Helical" evidence="11">
    <location>
        <begin position="208"/>
        <end position="227"/>
    </location>
</feature>
<dbReference type="InterPro" id="IPR000014">
    <property type="entry name" value="PAS"/>
</dbReference>
<keyword evidence="6" id="KW-0547">Nucleotide-binding</keyword>
<feature type="transmembrane region" description="Helical" evidence="11">
    <location>
        <begin position="135"/>
        <end position="156"/>
    </location>
</feature>
<name>A0A161ZPR4_9BACI</name>
<comment type="catalytic activity">
    <reaction evidence="1">
        <text>ATP + protein L-histidine = ADP + protein N-phospho-L-histidine.</text>
        <dbReference type="EC" id="2.7.13.3"/>
    </reaction>
</comment>
<comment type="subcellular location">
    <subcellularLocation>
        <location evidence="2">Cell membrane</location>
        <topology evidence="2">Multi-pass membrane protein</topology>
    </subcellularLocation>
</comment>
<dbReference type="PANTHER" id="PTHR43047:SF72">
    <property type="entry name" value="OSMOSENSING HISTIDINE PROTEIN KINASE SLN1"/>
    <property type="match status" value="1"/>
</dbReference>
<dbReference type="RefSeq" id="WP_063389574.1">
    <property type="nucleotide sequence ID" value="NZ_LWBR01000075.1"/>
</dbReference>
<feature type="coiled-coil region" evidence="12">
    <location>
        <begin position="348"/>
        <end position="375"/>
    </location>
</feature>
<feature type="domain" description="PAC" evidence="15">
    <location>
        <begin position="313"/>
        <end position="364"/>
    </location>
</feature>
<dbReference type="GO" id="GO:0009927">
    <property type="term" value="F:histidine phosphotransfer kinase activity"/>
    <property type="evidence" value="ECO:0007669"/>
    <property type="project" value="TreeGrafter"/>
</dbReference>
<feature type="domain" description="PAS" evidence="14">
    <location>
        <begin position="403"/>
        <end position="438"/>
    </location>
</feature>
<dbReference type="PROSITE" id="PS50109">
    <property type="entry name" value="HIS_KIN"/>
    <property type="match status" value="1"/>
</dbReference>
<feature type="domain" description="Histidine kinase" evidence="13">
    <location>
        <begin position="629"/>
        <end position="844"/>
    </location>
</feature>
<sequence length="861" mass="98687">MEALFNWELVISSVVMAIIASFFSVHMIQNIQVSTEKDKWLYIMLGTIWVGLGIWSMQFIDMLGDDLYLIATYYTVYTLLSFLLGIIASFAAFSMKDKQKNVSNAAAISIVVGLSIFVIYYIGIKSLKGNEYDGFYSVLSNLIAFVLAGAVIAFFHHNKRSQKLQMKAIIIPSIVLGLGIFIFQYTVMNEIKKAGLFIYEQIYSVSTLLANQLLLSIIMIFMIFAFVQKEKNKLERKFETTNLYYESLISYNPYIVFIINTDGMITNINPKGLEILKAKKEQMIHQSIFSFLPQDDAERVKQKMNRLLEHNENEMEVSFKNSKGEWIPLLLTFVPMIVEGKNEGFFVIAKDMKELKQYQKRLRKMQKDLMNTLERQQGMTFKFVKINDQFIHTLCAGELLYKLGYSPHEIIGKDLRDFLPKEVAEGQLRAYQKAWNGEIVHFEGKLNGYDYLAVLSPVIENGKVVEVIGSCVDITVRKEQEMKLNESNALRRTIIDNLPIGIVVIDHEMKIIALNKTILKIFQINEPIKQLIGKNITNYFPAVGRKVEENTGEVSKIFTPYKHFSDEVNIKNGKILKRSYFPFYMDGKLKGHLWTFEDITEQKKMENSIIQAKEEAVKANMAKSEFLSKMSHELRTPLNGILGFSHLLELDKSLTEQQQAFVEEILKGGRHLLNLINEILDLSRIETGKIKISNDEVQIDSVICECIALMKPAANKKRIKIIKSIDQCVDQMIHIDSLRLKQVILNLLDNAIKYNVEGGQIHITCKCQNGFLVIHIIDTGIGICEEELKKIYEPFYRIQHVQVEGTGLGLSLVKQLIELMNGEFGVVSKIGEGSDFWIKLPMLNRETNHAVKKDLEHRQHH</sequence>
<evidence type="ECO:0000313" key="17">
    <source>
        <dbReference type="EMBL" id="KZN94827.1"/>
    </source>
</evidence>
<dbReference type="PROSITE" id="PS50924">
    <property type="entry name" value="MHYT"/>
    <property type="match status" value="1"/>
</dbReference>
<keyword evidence="11" id="KW-0812">Transmembrane</keyword>
<dbReference type="InterPro" id="IPR013656">
    <property type="entry name" value="PAS_4"/>
</dbReference>
<dbReference type="SUPFAM" id="SSF55874">
    <property type="entry name" value="ATPase domain of HSP90 chaperone/DNA topoisomerase II/histidine kinase"/>
    <property type="match status" value="1"/>
</dbReference>
<feature type="transmembrane region" description="Helical" evidence="11">
    <location>
        <begin position="72"/>
        <end position="93"/>
    </location>
</feature>
<dbReference type="PANTHER" id="PTHR43047">
    <property type="entry name" value="TWO-COMPONENT HISTIDINE PROTEIN KINASE"/>
    <property type="match status" value="1"/>
</dbReference>
<evidence type="ECO:0000256" key="7">
    <source>
        <dbReference type="ARBA" id="ARBA00022777"/>
    </source>
</evidence>
<keyword evidence="8" id="KW-0067">ATP-binding</keyword>
<dbReference type="SUPFAM" id="SSF47384">
    <property type="entry name" value="Homodimeric domain of signal transducing histidine kinase"/>
    <property type="match status" value="1"/>
</dbReference>
<evidence type="ECO:0000256" key="1">
    <source>
        <dbReference type="ARBA" id="ARBA00000085"/>
    </source>
</evidence>
<evidence type="ECO:0000259" key="14">
    <source>
        <dbReference type="PROSITE" id="PS50112"/>
    </source>
</evidence>
<keyword evidence="5" id="KW-0808">Transferase</keyword>
<dbReference type="CDD" id="cd00082">
    <property type="entry name" value="HisKA"/>
    <property type="match status" value="1"/>
</dbReference>
<feature type="domain" description="PAS" evidence="14">
    <location>
        <begin position="241"/>
        <end position="311"/>
    </location>
</feature>
<feature type="domain" description="MHYT" evidence="16">
    <location>
        <begin position="5"/>
        <end position="194"/>
    </location>
</feature>
<dbReference type="InterPro" id="IPR005330">
    <property type="entry name" value="MHYT_dom"/>
</dbReference>
<evidence type="ECO:0000256" key="11">
    <source>
        <dbReference type="PROSITE-ProRule" id="PRU00244"/>
    </source>
</evidence>
<keyword evidence="7" id="KW-0418">Kinase</keyword>
<evidence type="ECO:0000256" key="3">
    <source>
        <dbReference type="ARBA" id="ARBA00012438"/>
    </source>
</evidence>
<keyword evidence="10 11" id="KW-0472">Membrane</keyword>
<feature type="transmembrane region" description="Helical" evidence="11">
    <location>
        <begin position="40"/>
        <end position="60"/>
    </location>
</feature>
<keyword evidence="9" id="KW-0902">Two-component regulatory system</keyword>
<dbReference type="EC" id="2.7.13.3" evidence="3"/>
<dbReference type="EMBL" id="LWBR01000075">
    <property type="protein sequence ID" value="KZN94827.1"/>
    <property type="molecule type" value="Genomic_DNA"/>
</dbReference>
<dbReference type="InterPro" id="IPR036890">
    <property type="entry name" value="HATPase_C_sf"/>
</dbReference>
<dbReference type="GO" id="GO:0005886">
    <property type="term" value="C:plasma membrane"/>
    <property type="evidence" value="ECO:0007669"/>
    <property type="project" value="UniProtKB-SubCell"/>
</dbReference>
<dbReference type="Pfam" id="PF00512">
    <property type="entry name" value="HisKA"/>
    <property type="match status" value="1"/>
</dbReference>
<keyword evidence="4" id="KW-0597">Phosphoprotein</keyword>
<gene>
    <name evidence="17" type="ORF">AZI98_17690</name>
</gene>
<evidence type="ECO:0000256" key="6">
    <source>
        <dbReference type="ARBA" id="ARBA00022741"/>
    </source>
</evidence>
<dbReference type="Pfam" id="PF03707">
    <property type="entry name" value="MHYT"/>
    <property type="match status" value="1"/>
</dbReference>
<dbReference type="Proteomes" id="UP000076476">
    <property type="component" value="Unassembled WGS sequence"/>
</dbReference>
<evidence type="ECO:0000313" key="18">
    <source>
        <dbReference type="Proteomes" id="UP000076476"/>
    </source>
</evidence>
<dbReference type="InterPro" id="IPR005467">
    <property type="entry name" value="His_kinase_dom"/>
</dbReference>
<dbReference type="SUPFAM" id="SSF55785">
    <property type="entry name" value="PYP-like sensor domain (PAS domain)"/>
    <property type="match status" value="3"/>
</dbReference>
<dbReference type="SMART" id="SM00387">
    <property type="entry name" value="HATPase_c"/>
    <property type="match status" value="1"/>
</dbReference>
<dbReference type="Gene3D" id="1.10.287.130">
    <property type="match status" value="1"/>
</dbReference>
<dbReference type="PROSITE" id="PS50112">
    <property type="entry name" value="PAS"/>
    <property type="match status" value="2"/>
</dbReference>
<reference evidence="17 18" key="1">
    <citation type="submission" date="2016-04" db="EMBL/GenBank/DDBJ databases">
        <title>Draft genome sequence of Aeribacillus pallidus 8m3 from petroleum reservoir.</title>
        <authorList>
            <person name="Poltaraus A.B."/>
            <person name="Nazina T.N."/>
            <person name="Tourova T.P."/>
            <person name="Malakho S.M."/>
            <person name="Korshunova A.V."/>
            <person name="Sokolova D.S."/>
        </authorList>
    </citation>
    <scope>NUCLEOTIDE SEQUENCE [LARGE SCALE GENOMIC DNA]</scope>
    <source>
        <strain evidence="17 18">8m3</strain>
    </source>
</reference>
<dbReference type="NCBIfam" id="TIGR00229">
    <property type="entry name" value="sensory_box"/>
    <property type="match status" value="2"/>
</dbReference>
<dbReference type="STRING" id="33936.AZI98_17690"/>
<evidence type="ECO:0000256" key="5">
    <source>
        <dbReference type="ARBA" id="ARBA00022679"/>
    </source>
</evidence>
<dbReference type="Pfam" id="PF02518">
    <property type="entry name" value="HATPase_c"/>
    <property type="match status" value="1"/>
</dbReference>
<dbReference type="SMART" id="SM00388">
    <property type="entry name" value="HisKA"/>
    <property type="match status" value="1"/>
</dbReference>
<dbReference type="CDD" id="cd00130">
    <property type="entry name" value="PAS"/>
    <property type="match status" value="2"/>
</dbReference>
<evidence type="ECO:0000259" key="15">
    <source>
        <dbReference type="PROSITE" id="PS50113"/>
    </source>
</evidence>
<protein>
    <recommendedName>
        <fullName evidence="3">histidine kinase</fullName>
        <ecNumber evidence="3">2.7.13.3</ecNumber>
    </recommendedName>
</protein>
<evidence type="ECO:0000259" key="13">
    <source>
        <dbReference type="PROSITE" id="PS50109"/>
    </source>
</evidence>
<keyword evidence="12" id="KW-0175">Coiled coil</keyword>
<dbReference type="InterPro" id="IPR004358">
    <property type="entry name" value="Sig_transdc_His_kin-like_C"/>
</dbReference>